<proteinExistence type="inferred from homology"/>
<name>A0ABT2EAZ0_9GAMM</name>
<dbReference type="Proteomes" id="UP001165542">
    <property type="component" value="Unassembled WGS sequence"/>
</dbReference>
<gene>
    <name evidence="3" type="ORF">LLY24_05325</name>
</gene>
<evidence type="ECO:0000313" key="4">
    <source>
        <dbReference type="Proteomes" id="UP001165542"/>
    </source>
</evidence>
<dbReference type="Gene3D" id="3.90.226.10">
    <property type="entry name" value="2-enoyl-CoA Hydratase, Chain A, domain 1"/>
    <property type="match status" value="1"/>
</dbReference>
<dbReference type="SUPFAM" id="SSF52096">
    <property type="entry name" value="ClpP/crotonase"/>
    <property type="match status" value="1"/>
</dbReference>
<dbReference type="PROSITE" id="PS00166">
    <property type="entry name" value="ENOYL_COA_HYDRATASE"/>
    <property type="match status" value="1"/>
</dbReference>
<organism evidence="3 4">
    <name type="scientific">Halomonas dongshanensis</name>
    <dbReference type="NCBI Taxonomy" id="2890835"/>
    <lineage>
        <taxon>Bacteria</taxon>
        <taxon>Pseudomonadati</taxon>
        <taxon>Pseudomonadota</taxon>
        <taxon>Gammaproteobacteria</taxon>
        <taxon>Oceanospirillales</taxon>
        <taxon>Halomonadaceae</taxon>
        <taxon>Halomonas</taxon>
    </lineage>
</organism>
<comment type="caution">
    <text evidence="3">The sequence shown here is derived from an EMBL/GenBank/DDBJ whole genome shotgun (WGS) entry which is preliminary data.</text>
</comment>
<comment type="similarity">
    <text evidence="1 2">Belongs to the enoyl-CoA hydratase/isomerase family.</text>
</comment>
<reference evidence="3" key="1">
    <citation type="submission" date="2021-11" db="EMBL/GenBank/DDBJ databases">
        <title>Halomonas sp., isolated from a coastal aquaculture zone in Dongshan Bay.</title>
        <authorList>
            <person name="Lin W."/>
        </authorList>
    </citation>
    <scope>NUCLEOTIDE SEQUENCE</scope>
    <source>
        <strain evidence="3">Yzlin-01</strain>
    </source>
</reference>
<dbReference type="InterPro" id="IPR001753">
    <property type="entry name" value="Enoyl-CoA_hydra/iso"/>
</dbReference>
<dbReference type="PANTHER" id="PTHR11941">
    <property type="entry name" value="ENOYL-COA HYDRATASE-RELATED"/>
    <property type="match status" value="1"/>
</dbReference>
<protein>
    <submittedName>
        <fullName evidence="3">Enoyl-CoA hydratase/isomerase family protein</fullName>
    </submittedName>
</protein>
<accession>A0ABT2EAZ0</accession>
<sequence length="252" mass="26962">MQHEHLNIDTQGTVRILTLTGKPKRGNPLTQALASDLLAAVLDAENDSTIHAIVIAGTPTHFSVGADLNEVRQLSGVSAVLADWLQEFDRIAEARKPTIAAVRGYAMGGGFELALTCDLMVVAEDAQLALPETGVGVIAGQGGTQRILQRAGRSYASDLILTGRVLDGIEAVQAGIAARVCPTDQVVETAIAVAHDIAKRSPAAIRFAREVLHEASDNPIRQSLKMERLYASLVLDTSECRERIDAFFSRKS</sequence>
<dbReference type="InterPro" id="IPR018376">
    <property type="entry name" value="Enoyl-CoA_hyd/isom_CS"/>
</dbReference>
<dbReference type="CDD" id="cd06558">
    <property type="entry name" value="crotonase-like"/>
    <property type="match status" value="1"/>
</dbReference>
<dbReference type="RefSeq" id="WP_259035252.1">
    <property type="nucleotide sequence ID" value="NZ_JAJISC010000002.1"/>
</dbReference>
<evidence type="ECO:0000256" key="1">
    <source>
        <dbReference type="ARBA" id="ARBA00005254"/>
    </source>
</evidence>
<dbReference type="Pfam" id="PF00378">
    <property type="entry name" value="ECH_1"/>
    <property type="match status" value="1"/>
</dbReference>
<evidence type="ECO:0000256" key="2">
    <source>
        <dbReference type="RuleBase" id="RU003707"/>
    </source>
</evidence>
<dbReference type="EMBL" id="JAJISC010000002">
    <property type="protein sequence ID" value="MCS2608743.1"/>
    <property type="molecule type" value="Genomic_DNA"/>
</dbReference>
<dbReference type="PANTHER" id="PTHR11941:SF54">
    <property type="entry name" value="ENOYL-COA HYDRATASE, MITOCHONDRIAL"/>
    <property type="match status" value="1"/>
</dbReference>
<dbReference type="InterPro" id="IPR029045">
    <property type="entry name" value="ClpP/crotonase-like_dom_sf"/>
</dbReference>
<keyword evidence="4" id="KW-1185">Reference proteome</keyword>
<evidence type="ECO:0000313" key="3">
    <source>
        <dbReference type="EMBL" id="MCS2608743.1"/>
    </source>
</evidence>